<keyword evidence="3" id="KW-0663">Pyridoxal phosphate</keyword>
<dbReference type="InterPro" id="IPR036052">
    <property type="entry name" value="TrpB-like_PALP_sf"/>
</dbReference>
<comment type="catalytic activity">
    <reaction evidence="7">
        <text>L-serine = D-serine</text>
        <dbReference type="Rhea" id="RHEA:10980"/>
        <dbReference type="ChEBI" id="CHEBI:33384"/>
        <dbReference type="ChEBI" id="CHEBI:35247"/>
        <dbReference type="EC" id="5.1.1.18"/>
    </reaction>
</comment>
<dbReference type="GO" id="GO:0004794">
    <property type="term" value="F:threonine deaminase activity"/>
    <property type="evidence" value="ECO:0007669"/>
    <property type="project" value="InterPro"/>
</dbReference>
<evidence type="ECO:0000259" key="15">
    <source>
        <dbReference type="Pfam" id="PF00291"/>
    </source>
</evidence>
<dbReference type="eggNOG" id="KOG1250">
    <property type="taxonomic scope" value="Eukaryota"/>
</dbReference>
<reference evidence="16 17" key="1">
    <citation type="journal article" date="2010" name="Nature">
        <title>The Ectocarpus genome and the independent evolution of multicellularity in brown algae.</title>
        <authorList>
            <person name="Cock J.M."/>
            <person name="Sterck L."/>
            <person name="Rouze P."/>
            <person name="Scornet D."/>
            <person name="Allen A.E."/>
            <person name="Amoutzias G."/>
            <person name="Anthouard V."/>
            <person name="Artiguenave F."/>
            <person name="Aury J.M."/>
            <person name="Badger J.H."/>
            <person name="Beszteri B."/>
            <person name="Billiau K."/>
            <person name="Bonnet E."/>
            <person name="Bothwell J.H."/>
            <person name="Bowler C."/>
            <person name="Boyen C."/>
            <person name="Brownlee C."/>
            <person name="Carrano C.J."/>
            <person name="Charrier B."/>
            <person name="Cho G.Y."/>
            <person name="Coelho S.M."/>
            <person name="Collen J."/>
            <person name="Corre E."/>
            <person name="Da Silva C."/>
            <person name="Delage L."/>
            <person name="Delaroque N."/>
            <person name="Dittami S.M."/>
            <person name="Doulbeau S."/>
            <person name="Elias M."/>
            <person name="Farnham G."/>
            <person name="Gachon C.M."/>
            <person name="Gschloessl B."/>
            <person name="Heesch S."/>
            <person name="Jabbari K."/>
            <person name="Jubin C."/>
            <person name="Kawai H."/>
            <person name="Kimura K."/>
            <person name="Kloareg B."/>
            <person name="Kupper F.C."/>
            <person name="Lang D."/>
            <person name="Le Bail A."/>
            <person name="Leblanc C."/>
            <person name="Lerouge P."/>
            <person name="Lohr M."/>
            <person name="Lopez P.J."/>
            <person name="Martens C."/>
            <person name="Maumus F."/>
            <person name="Michel G."/>
            <person name="Miranda-Saavedra D."/>
            <person name="Morales J."/>
            <person name="Moreau H."/>
            <person name="Motomura T."/>
            <person name="Nagasato C."/>
            <person name="Napoli C.A."/>
            <person name="Nelson D.R."/>
            <person name="Nyvall-Collen P."/>
            <person name="Peters A.F."/>
            <person name="Pommier C."/>
            <person name="Potin P."/>
            <person name="Poulain J."/>
            <person name="Quesneville H."/>
            <person name="Read B."/>
            <person name="Rensing S.A."/>
            <person name="Ritter A."/>
            <person name="Rousvoal S."/>
            <person name="Samanta M."/>
            <person name="Samson G."/>
            <person name="Schroeder D.C."/>
            <person name="Segurens B."/>
            <person name="Strittmatter M."/>
            <person name="Tonon T."/>
            <person name="Tregear J.W."/>
            <person name="Valentin K."/>
            <person name="von Dassow P."/>
            <person name="Yamagishi T."/>
            <person name="Van de Peer Y."/>
            <person name="Wincker P."/>
        </authorList>
    </citation>
    <scope>NUCLEOTIDE SEQUENCE [LARGE SCALE GENOMIC DNA]</scope>
    <source>
        <strain evidence="17">Ec32 / CCAP1310/4</strain>
    </source>
</reference>
<evidence type="ECO:0000256" key="3">
    <source>
        <dbReference type="ARBA" id="ARBA00022898"/>
    </source>
</evidence>
<dbReference type="GO" id="GO:0009097">
    <property type="term" value="P:isoleucine biosynthetic process"/>
    <property type="evidence" value="ECO:0007669"/>
    <property type="project" value="TreeGrafter"/>
</dbReference>
<dbReference type="NCBIfam" id="TIGR01127">
    <property type="entry name" value="ilvA_1Cterm"/>
    <property type="match status" value="1"/>
</dbReference>
<dbReference type="EMBL" id="FN649734">
    <property type="protein sequence ID" value="CBN79579.1"/>
    <property type="molecule type" value="Genomic_DNA"/>
</dbReference>
<dbReference type="SUPFAM" id="SSF55021">
    <property type="entry name" value="ACT-like"/>
    <property type="match status" value="1"/>
</dbReference>
<dbReference type="Pfam" id="PF00291">
    <property type="entry name" value="PALP"/>
    <property type="match status" value="1"/>
</dbReference>
<dbReference type="InParanoid" id="D8LCR6"/>
<dbReference type="SUPFAM" id="SSF53686">
    <property type="entry name" value="Tryptophan synthase beta subunit-like PLP-dependent enzymes"/>
    <property type="match status" value="1"/>
</dbReference>
<dbReference type="OrthoDB" id="4418812at2759"/>
<evidence type="ECO:0000256" key="1">
    <source>
        <dbReference type="ARBA" id="ARBA00001933"/>
    </source>
</evidence>
<dbReference type="EC" id="5.1.1.18" evidence="9"/>
<name>D8LCR6_ECTSI</name>
<dbReference type="CDD" id="cd01562">
    <property type="entry name" value="Thr-dehyd"/>
    <property type="match status" value="1"/>
</dbReference>
<evidence type="ECO:0000256" key="5">
    <source>
        <dbReference type="ARBA" id="ARBA00031418"/>
    </source>
</evidence>
<evidence type="ECO:0000256" key="12">
    <source>
        <dbReference type="ARBA" id="ARBA00081060"/>
    </source>
</evidence>
<comment type="catalytic activity">
    <reaction evidence="6">
        <text>D-serine = pyruvate + NH4(+)</text>
        <dbReference type="Rhea" id="RHEA:13977"/>
        <dbReference type="ChEBI" id="CHEBI:15361"/>
        <dbReference type="ChEBI" id="CHEBI:28938"/>
        <dbReference type="ChEBI" id="CHEBI:35247"/>
        <dbReference type="EC" id="4.3.1.18"/>
    </reaction>
</comment>
<dbReference type="GO" id="GO:0003941">
    <property type="term" value="F:L-serine ammonia-lyase activity"/>
    <property type="evidence" value="ECO:0007669"/>
    <property type="project" value="TreeGrafter"/>
</dbReference>
<comment type="similarity">
    <text evidence="2">Belongs to the serine/threonine dehydratase family.</text>
</comment>
<dbReference type="AlphaFoldDB" id="D8LCR6"/>
<evidence type="ECO:0000256" key="13">
    <source>
        <dbReference type="ARBA" id="ARBA00081761"/>
    </source>
</evidence>
<dbReference type="GO" id="GO:0006567">
    <property type="term" value="P:L-threonine catabolic process"/>
    <property type="evidence" value="ECO:0007669"/>
    <property type="project" value="InterPro"/>
</dbReference>
<gene>
    <name evidence="16" type="ORF">Esi_0011_0179</name>
</gene>
<feature type="domain" description="Tryptophan synthase beta chain-like PALP" evidence="15">
    <location>
        <begin position="87"/>
        <end position="379"/>
    </location>
</feature>
<feature type="compositionally biased region" description="Basic and acidic residues" evidence="14">
    <location>
        <begin position="50"/>
        <end position="64"/>
    </location>
</feature>
<evidence type="ECO:0000256" key="2">
    <source>
        <dbReference type="ARBA" id="ARBA00010869"/>
    </source>
</evidence>
<dbReference type="STRING" id="2880.D8LCR6"/>
<evidence type="ECO:0000313" key="16">
    <source>
        <dbReference type="EMBL" id="CBN79579.1"/>
    </source>
</evidence>
<feature type="compositionally biased region" description="Low complexity" evidence="14">
    <location>
        <begin position="36"/>
        <end position="49"/>
    </location>
</feature>
<dbReference type="EMBL" id="FN647789">
    <property type="protein sequence ID" value="CBN79579.1"/>
    <property type="molecule type" value="Genomic_DNA"/>
</dbReference>
<dbReference type="InterPro" id="IPR044561">
    <property type="entry name" value="ACT_ThrD-II-like"/>
</dbReference>
<dbReference type="PANTHER" id="PTHR48078">
    <property type="entry name" value="THREONINE DEHYDRATASE, MITOCHONDRIAL-RELATED"/>
    <property type="match status" value="1"/>
</dbReference>
<evidence type="ECO:0000313" key="17">
    <source>
        <dbReference type="Proteomes" id="UP000002630"/>
    </source>
</evidence>
<comment type="function">
    <text evidence="8">Catalyzes the synthesis of D-serine from L-serine. D-serine is a key coagonist with glutamate at NMDA receptors. Has dehydratase activity towards both L-serine and D-serine.</text>
</comment>
<dbReference type="GO" id="GO:0030378">
    <property type="term" value="F:serine racemase activity"/>
    <property type="evidence" value="ECO:0007669"/>
    <property type="project" value="UniProtKB-EC"/>
</dbReference>
<dbReference type="Proteomes" id="UP000002630">
    <property type="component" value="Linkage Group LG09"/>
</dbReference>
<dbReference type="GO" id="GO:0005524">
    <property type="term" value="F:ATP binding"/>
    <property type="evidence" value="ECO:0007669"/>
    <property type="project" value="UniProtKB-ARBA"/>
</dbReference>
<dbReference type="GO" id="GO:0030170">
    <property type="term" value="F:pyridoxal phosphate binding"/>
    <property type="evidence" value="ECO:0007669"/>
    <property type="project" value="UniProtKB-ARBA"/>
</dbReference>
<evidence type="ECO:0000256" key="8">
    <source>
        <dbReference type="ARBA" id="ARBA00056426"/>
    </source>
</evidence>
<dbReference type="GO" id="GO:0008721">
    <property type="term" value="F:D-serine ammonia-lyase activity"/>
    <property type="evidence" value="ECO:0007669"/>
    <property type="project" value="UniProtKB-EC"/>
</dbReference>
<dbReference type="FunFam" id="3.40.50.1100:FF:000041">
    <property type="entry name" value="Threonine ammonia-lyase, variant"/>
    <property type="match status" value="1"/>
</dbReference>
<evidence type="ECO:0000256" key="7">
    <source>
        <dbReference type="ARBA" id="ARBA00051769"/>
    </source>
</evidence>
<evidence type="ECO:0000256" key="11">
    <source>
        <dbReference type="ARBA" id="ARBA00076108"/>
    </source>
</evidence>
<organism evidence="16 17">
    <name type="scientific">Ectocarpus siliculosus</name>
    <name type="common">Brown alga</name>
    <name type="synonym">Conferva siliculosa</name>
    <dbReference type="NCBI Taxonomy" id="2880"/>
    <lineage>
        <taxon>Eukaryota</taxon>
        <taxon>Sar</taxon>
        <taxon>Stramenopiles</taxon>
        <taxon>Ochrophyta</taxon>
        <taxon>PX clade</taxon>
        <taxon>Phaeophyceae</taxon>
        <taxon>Ectocarpales</taxon>
        <taxon>Ectocarpaceae</taxon>
        <taxon>Ectocarpus</taxon>
    </lineage>
</organism>
<dbReference type="GO" id="GO:0006565">
    <property type="term" value="P:L-serine catabolic process"/>
    <property type="evidence" value="ECO:0007669"/>
    <property type="project" value="TreeGrafter"/>
</dbReference>
<dbReference type="InterPro" id="IPR045865">
    <property type="entry name" value="ACT-like_dom_sf"/>
</dbReference>
<evidence type="ECO:0000256" key="4">
    <source>
        <dbReference type="ARBA" id="ARBA00023239"/>
    </source>
</evidence>
<proteinExistence type="inferred from homology"/>
<dbReference type="InterPro" id="IPR001926">
    <property type="entry name" value="TrpB-like_PALP"/>
</dbReference>
<dbReference type="FunFam" id="3.40.50.1100:FF:000007">
    <property type="entry name" value="L-threonine dehydratase catabolic TdcB"/>
    <property type="match status" value="1"/>
</dbReference>
<dbReference type="CDD" id="cd04886">
    <property type="entry name" value="ACT_ThrD-II-like"/>
    <property type="match status" value="1"/>
</dbReference>
<dbReference type="Gene3D" id="3.40.50.1100">
    <property type="match status" value="2"/>
</dbReference>
<evidence type="ECO:0000256" key="6">
    <source>
        <dbReference type="ARBA" id="ARBA00050422"/>
    </source>
</evidence>
<dbReference type="OMA" id="QTQHLGQ"/>
<evidence type="ECO:0000256" key="10">
    <source>
        <dbReference type="ARBA" id="ARBA00070760"/>
    </source>
</evidence>
<accession>D8LCR6</accession>
<sequence length="490" mass="51841">MPMRSAVRGVVGRPLVAPQSSARPVLSWAAARWKGSAATPKSEAAAAAAAKKEDAKPKAAEPDKPQPTPPDLPVSFLDVSKAMHRIRDGIVRSDMKRSHFLSDLCGMEVYLKQEFSQFTGSFKERGARNALMCLDEEERKRGVIAASAGNHALALAWHGTQLGIPVTVVMPTIAPLTKVNKCKAFGVNVVQFGQHILEAKDHATSAPQFKGMRYINGYDDVEIVAGAGTMGMEILEQVPDVDYIVVPVGGAGLIAGIALATKTLQPEVKVLGVEPHFCPSLTAALKAGKPVHAETTATLADGLAVPTVGGQAFKVAQAHVDGVSLVSEKYIALSVLRLLEMEKFVVEGGGASGLAAILPGGPLDIPGLKGKKVVIPLCGGNIDVPVLGRVIDRGLAADMRLVRFVTTVSDRPGGIAELAASISQAGGSIRDIYHERAWLHSNMDQVQIKVVVETFGEAHRESLHKALEAKGYDMNWGDDTEGGASAKETW</sequence>
<evidence type="ECO:0000256" key="9">
    <source>
        <dbReference type="ARBA" id="ARBA00066592"/>
    </source>
</evidence>
<dbReference type="InterPro" id="IPR005789">
    <property type="entry name" value="Thr_deHydtase_catblc"/>
</dbReference>
<keyword evidence="17" id="KW-1185">Reference proteome</keyword>
<keyword evidence="4" id="KW-0456">Lyase</keyword>
<feature type="region of interest" description="Disordered" evidence="14">
    <location>
        <begin position="35"/>
        <end position="72"/>
    </location>
</feature>
<dbReference type="InterPro" id="IPR050147">
    <property type="entry name" value="Ser/Thr_Dehydratase"/>
</dbReference>
<dbReference type="PANTHER" id="PTHR48078:SF19">
    <property type="entry name" value="ACT DOMAIN-CONTAINING PROTEIN"/>
    <property type="match status" value="1"/>
</dbReference>
<evidence type="ECO:0000256" key="14">
    <source>
        <dbReference type="SAM" id="MobiDB-lite"/>
    </source>
</evidence>
<protein>
    <recommendedName>
        <fullName evidence="10">Serine racemase</fullName>
        <ecNumber evidence="9">5.1.1.18</ecNumber>
    </recommendedName>
    <alternativeName>
        <fullName evidence="11">D-serine ammonia-lyase</fullName>
    </alternativeName>
    <alternativeName>
        <fullName evidence="13">D-serine dehydratase</fullName>
    </alternativeName>
    <alternativeName>
        <fullName evidence="12">L-serine ammonia-lyase</fullName>
    </alternativeName>
    <alternativeName>
        <fullName evidence="5">L-serine dehydratase</fullName>
    </alternativeName>
</protein>
<comment type="cofactor">
    <cofactor evidence="1">
        <name>pyridoxal 5'-phosphate</name>
        <dbReference type="ChEBI" id="CHEBI:597326"/>
    </cofactor>
</comment>